<keyword evidence="9 13" id="KW-1133">Transmembrane helix</keyword>
<dbReference type="Pfam" id="PF02687">
    <property type="entry name" value="FtsX"/>
    <property type="match status" value="1"/>
</dbReference>
<evidence type="ECO:0000256" key="10">
    <source>
        <dbReference type="ARBA" id="ARBA00023136"/>
    </source>
</evidence>
<dbReference type="GO" id="GO:0005524">
    <property type="term" value="F:ATP binding"/>
    <property type="evidence" value="ECO:0007669"/>
    <property type="project" value="UniProtKB-KW"/>
</dbReference>
<dbReference type="GO" id="GO:0022857">
    <property type="term" value="F:transmembrane transporter activity"/>
    <property type="evidence" value="ECO:0007669"/>
    <property type="project" value="TreeGrafter"/>
</dbReference>
<dbReference type="PANTHER" id="PTHR30572">
    <property type="entry name" value="MEMBRANE COMPONENT OF TRANSPORTER-RELATED"/>
    <property type="match status" value="1"/>
</dbReference>
<evidence type="ECO:0000256" key="4">
    <source>
        <dbReference type="ARBA" id="ARBA00022519"/>
    </source>
</evidence>
<dbReference type="EMBL" id="FTOH01000001">
    <property type="protein sequence ID" value="SIS41117.1"/>
    <property type="molecule type" value="Genomic_DNA"/>
</dbReference>
<evidence type="ECO:0000256" key="5">
    <source>
        <dbReference type="ARBA" id="ARBA00022692"/>
    </source>
</evidence>
<dbReference type="Pfam" id="PF00005">
    <property type="entry name" value="ABC_tran"/>
    <property type="match status" value="1"/>
</dbReference>
<dbReference type="GO" id="GO:0016887">
    <property type="term" value="F:ATP hydrolysis activity"/>
    <property type="evidence" value="ECO:0007669"/>
    <property type="project" value="InterPro"/>
</dbReference>
<dbReference type="SMART" id="SM00382">
    <property type="entry name" value="AAA"/>
    <property type="match status" value="1"/>
</dbReference>
<feature type="transmembrane region" description="Helical" evidence="13">
    <location>
        <begin position="607"/>
        <end position="630"/>
    </location>
</feature>
<comment type="similarity">
    <text evidence="11">Belongs to the ABC transporter superfamily. Macrolide exporter (TC 3.A.1.122) family.</text>
</comment>
<dbReference type="InterPro" id="IPR017871">
    <property type="entry name" value="ABC_transporter-like_CS"/>
</dbReference>
<evidence type="ECO:0000256" key="3">
    <source>
        <dbReference type="ARBA" id="ARBA00022475"/>
    </source>
</evidence>
<keyword evidence="3" id="KW-1003">Cell membrane</keyword>
<dbReference type="GO" id="GO:0005886">
    <property type="term" value="C:plasma membrane"/>
    <property type="evidence" value="ECO:0007669"/>
    <property type="project" value="UniProtKB-SubCell"/>
</dbReference>
<evidence type="ECO:0000256" key="2">
    <source>
        <dbReference type="ARBA" id="ARBA00022448"/>
    </source>
</evidence>
<feature type="transmembrane region" description="Helical" evidence="13">
    <location>
        <begin position="527"/>
        <end position="552"/>
    </location>
</feature>
<dbReference type="InterPro" id="IPR003593">
    <property type="entry name" value="AAA+_ATPase"/>
</dbReference>
<dbReference type="Proteomes" id="UP000185639">
    <property type="component" value="Unassembled WGS sequence"/>
</dbReference>
<dbReference type="FunFam" id="3.40.50.300:FF:000032">
    <property type="entry name" value="Export ABC transporter ATP-binding protein"/>
    <property type="match status" value="1"/>
</dbReference>
<feature type="transmembrane region" description="Helical" evidence="13">
    <location>
        <begin position="277"/>
        <end position="297"/>
    </location>
</feature>
<evidence type="ECO:0000256" key="13">
    <source>
        <dbReference type="SAM" id="Phobius"/>
    </source>
</evidence>
<dbReference type="InterPro" id="IPR003439">
    <property type="entry name" value="ABC_transporter-like_ATP-bd"/>
</dbReference>
<evidence type="ECO:0000256" key="11">
    <source>
        <dbReference type="ARBA" id="ARBA00038388"/>
    </source>
</evidence>
<reference evidence="16" key="1">
    <citation type="submission" date="2017-01" db="EMBL/GenBank/DDBJ databases">
        <authorList>
            <person name="Varghese N."/>
            <person name="Submissions S."/>
        </authorList>
    </citation>
    <scope>NUCLEOTIDE SEQUENCE [LARGE SCALE GENOMIC DNA]</scope>
    <source>
        <strain evidence="16">DSM 24913</strain>
    </source>
</reference>
<keyword evidence="4" id="KW-0997">Cell inner membrane</keyword>
<keyword evidence="2" id="KW-0813">Transport</keyword>
<dbReference type="InterPro" id="IPR025857">
    <property type="entry name" value="MacB_PCD"/>
</dbReference>
<feature type="domain" description="ABC transporter" evidence="14">
    <location>
        <begin position="11"/>
        <end position="249"/>
    </location>
</feature>
<dbReference type="CDD" id="cd03255">
    <property type="entry name" value="ABC_MJ0796_LolCDE_FtsE"/>
    <property type="match status" value="1"/>
</dbReference>
<name>A0A1N7IVQ7_9GAMM</name>
<dbReference type="Pfam" id="PF12704">
    <property type="entry name" value="MacB_PCD"/>
    <property type="match status" value="1"/>
</dbReference>
<keyword evidence="8" id="KW-1278">Translocase</keyword>
<organism evidence="15 16">
    <name type="scientific">Thalassolituus maritimus</name>
    <dbReference type="NCBI Taxonomy" id="484498"/>
    <lineage>
        <taxon>Bacteria</taxon>
        <taxon>Pseudomonadati</taxon>
        <taxon>Pseudomonadota</taxon>
        <taxon>Gammaproteobacteria</taxon>
        <taxon>Oceanospirillales</taxon>
        <taxon>Oceanospirillaceae</taxon>
        <taxon>Thalassolituus</taxon>
    </lineage>
</organism>
<dbReference type="InterPro" id="IPR017911">
    <property type="entry name" value="MacB-like_ATP-bd"/>
</dbReference>
<accession>A0A1N7IVQ7</accession>
<proteinExistence type="inferred from homology"/>
<protein>
    <recommendedName>
        <fullName evidence="12">Pyoverdine export ATP-binding/permease protein PvdT</fullName>
    </recommendedName>
</protein>
<dbReference type="InterPro" id="IPR003838">
    <property type="entry name" value="ABC3_permease_C"/>
</dbReference>
<dbReference type="SUPFAM" id="SSF52540">
    <property type="entry name" value="P-loop containing nucleoside triphosphate hydrolases"/>
    <property type="match status" value="1"/>
</dbReference>
<dbReference type="GO" id="GO:1902495">
    <property type="term" value="C:transmembrane transporter complex"/>
    <property type="evidence" value="ECO:0007669"/>
    <property type="project" value="UniProtKB-ARBA"/>
</dbReference>
<comment type="subcellular location">
    <subcellularLocation>
        <location evidence="1">Cell inner membrane</location>
        <topology evidence="1">Multi-pass membrane protein</topology>
    </subcellularLocation>
</comment>
<sequence>MASDNTAPPLIQISQVSRHYQAGETVVRALDNVTLTIRRGEFVAVMGQSGSGKSTLMNILGCLDKPTAGTYRVNGHSVSDMTPDQLAALRLKTFGFVFQRYQLLAPLTARENVALPATYAHTAREQRLQRADQLLDKLGLAERAGHKPGELSGGQQQRVSIARAMINGAEVILADEPTGALDSQSGQQVLALLKQLNQEGVTVILITHDAEVARHADRQIEIRDGRIQSDSALASVTDIPADISAGQAAPPAYASVGLVESVTTALKALRFNWFRTALTLLGIIIGVGAVVAMMAIGEGGKQQVLSRIESMGTNLLLLRPGGGNTRSSGDMATLTVEDGEAVSQLPGVSYVAPERNSRATIRFGNRDYNGRIQGTTPDYVHVRDWGMARGVFFTQQDMDSMAPVIVIGQTVAEELFTNGEEPIGQYVFLKSAVYQVIGVLEAKGATSGGSDMDEMMLIPLSTGRVRVFGRDHLSTITIKVESTEQLDEVQAAVEQLMLLRHGREDFMVRNTASLIEAVGETQDTMTWLLGSVAAISLFVGGIGVMNIMLVSVSERRREIGLRMATGAKPGDILRQFNIEALVVCCFGGAIGLLLGAAVAWLLSQFNIAVAFSVMPPVLAFGSAVLVGVVFGHAPARQASRLNPIDALAED</sequence>
<evidence type="ECO:0000256" key="8">
    <source>
        <dbReference type="ARBA" id="ARBA00022967"/>
    </source>
</evidence>
<dbReference type="PROSITE" id="PS00211">
    <property type="entry name" value="ABC_TRANSPORTER_1"/>
    <property type="match status" value="1"/>
</dbReference>
<evidence type="ECO:0000259" key="14">
    <source>
        <dbReference type="PROSITE" id="PS50893"/>
    </source>
</evidence>
<evidence type="ECO:0000256" key="6">
    <source>
        <dbReference type="ARBA" id="ARBA00022741"/>
    </source>
</evidence>
<dbReference type="PANTHER" id="PTHR30572:SF14">
    <property type="entry name" value="MACROLIDE EXPORT ATP-BINDING_PERMEASE PROTEIN MACB"/>
    <property type="match status" value="1"/>
</dbReference>
<keyword evidence="6" id="KW-0547">Nucleotide-binding</keyword>
<evidence type="ECO:0000256" key="12">
    <source>
        <dbReference type="ARBA" id="ARBA00041199"/>
    </source>
</evidence>
<feature type="transmembrane region" description="Helical" evidence="13">
    <location>
        <begin position="580"/>
        <end position="601"/>
    </location>
</feature>
<dbReference type="InterPro" id="IPR027417">
    <property type="entry name" value="P-loop_NTPase"/>
</dbReference>
<evidence type="ECO:0000313" key="16">
    <source>
        <dbReference type="Proteomes" id="UP000185639"/>
    </source>
</evidence>
<keyword evidence="7 15" id="KW-0067">ATP-binding</keyword>
<dbReference type="PROSITE" id="PS50893">
    <property type="entry name" value="ABC_TRANSPORTER_2"/>
    <property type="match status" value="1"/>
</dbReference>
<dbReference type="STRING" id="484498.SAMN05421686_10148"/>
<evidence type="ECO:0000256" key="7">
    <source>
        <dbReference type="ARBA" id="ARBA00022840"/>
    </source>
</evidence>
<evidence type="ECO:0000256" key="1">
    <source>
        <dbReference type="ARBA" id="ARBA00004429"/>
    </source>
</evidence>
<keyword evidence="10 13" id="KW-0472">Membrane</keyword>
<dbReference type="InterPro" id="IPR050250">
    <property type="entry name" value="Macrolide_Exporter_MacB"/>
</dbReference>
<evidence type="ECO:0000313" key="15">
    <source>
        <dbReference type="EMBL" id="SIS41117.1"/>
    </source>
</evidence>
<dbReference type="AlphaFoldDB" id="A0A1N7IVQ7"/>
<evidence type="ECO:0000256" key="9">
    <source>
        <dbReference type="ARBA" id="ARBA00022989"/>
    </source>
</evidence>
<dbReference type="Gene3D" id="3.40.50.300">
    <property type="entry name" value="P-loop containing nucleotide triphosphate hydrolases"/>
    <property type="match status" value="1"/>
</dbReference>
<keyword evidence="5 13" id="KW-0812">Transmembrane</keyword>
<gene>
    <name evidence="15" type="ORF">SAMN05421686_10148</name>
</gene>
<keyword evidence="16" id="KW-1185">Reference proteome</keyword>